<organism evidence="2">
    <name type="scientific">viral metagenome</name>
    <dbReference type="NCBI Taxonomy" id="1070528"/>
    <lineage>
        <taxon>unclassified sequences</taxon>
        <taxon>metagenomes</taxon>
        <taxon>organismal metagenomes</taxon>
    </lineage>
</organism>
<evidence type="ECO:0000313" key="2">
    <source>
        <dbReference type="EMBL" id="QHS94336.1"/>
    </source>
</evidence>
<accession>A0A6C0BQ70</accession>
<sequence length="51" mass="6161">MDLILQLCFFMLPCLISAMILYLYHSYNHHMENKRCNDEIKKIGDLYHQTV</sequence>
<protein>
    <submittedName>
        <fullName evidence="2">Uncharacterized protein</fullName>
    </submittedName>
</protein>
<feature type="transmembrane region" description="Helical" evidence="1">
    <location>
        <begin position="7"/>
        <end position="25"/>
    </location>
</feature>
<keyword evidence="1" id="KW-0472">Membrane</keyword>
<evidence type="ECO:0000256" key="1">
    <source>
        <dbReference type="SAM" id="Phobius"/>
    </source>
</evidence>
<name>A0A6C0BQ70_9ZZZZ</name>
<keyword evidence="1" id="KW-1133">Transmembrane helix</keyword>
<keyword evidence="1" id="KW-0812">Transmembrane</keyword>
<dbReference type="EMBL" id="MN739220">
    <property type="protein sequence ID" value="QHS94336.1"/>
    <property type="molecule type" value="Genomic_DNA"/>
</dbReference>
<proteinExistence type="predicted"/>
<dbReference type="AlphaFoldDB" id="A0A6C0BQ70"/>
<reference evidence="2" key="1">
    <citation type="journal article" date="2020" name="Nature">
        <title>Giant virus diversity and host interactions through global metagenomics.</title>
        <authorList>
            <person name="Schulz F."/>
            <person name="Roux S."/>
            <person name="Paez-Espino D."/>
            <person name="Jungbluth S."/>
            <person name="Walsh D.A."/>
            <person name="Denef V.J."/>
            <person name="McMahon K.D."/>
            <person name="Konstantinidis K.T."/>
            <person name="Eloe-Fadrosh E.A."/>
            <person name="Kyrpides N.C."/>
            <person name="Woyke T."/>
        </authorList>
    </citation>
    <scope>NUCLEOTIDE SEQUENCE</scope>
    <source>
        <strain evidence="2">GVMAG-M-3300018416-26</strain>
    </source>
</reference>